<dbReference type="InterPro" id="IPR002110">
    <property type="entry name" value="Ankyrin_rpt"/>
</dbReference>
<dbReference type="SUPFAM" id="SSF48403">
    <property type="entry name" value="Ankyrin repeat"/>
    <property type="match status" value="1"/>
</dbReference>
<reference evidence="2" key="2">
    <citation type="submission" date="2022-06" db="UniProtKB">
        <authorList>
            <consortium name="EnsemblMetazoa"/>
        </authorList>
    </citation>
    <scope>IDENTIFICATION</scope>
    <source>
        <strain evidence="2">DF5081</strain>
    </source>
</reference>
<keyword evidence="1" id="KW-0040">ANK repeat</keyword>
<protein>
    <submittedName>
        <fullName evidence="2">ANK_REP_REGION domain-containing protein</fullName>
    </submittedName>
</protein>
<dbReference type="InterPro" id="IPR036770">
    <property type="entry name" value="Ankyrin_rpt-contain_sf"/>
</dbReference>
<name>A0A8R1ECP9_CAEJA</name>
<keyword evidence="3" id="KW-1185">Reference proteome</keyword>
<dbReference type="Proteomes" id="UP000005237">
    <property type="component" value="Unassembled WGS sequence"/>
</dbReference>
<sequence length="247" mass="28363">MIPILYLSTFQDGRTALHYAAALYGLRQDPTLYFLLMEKGARDNLLDSEGFTAQDVRNNPGLVDLDKARYANVYPVPRETEWEISFATKTADDFTREVIHGTLDMSSVPNIPEHLELIEKLTLLQSQVLGIWDAVAAEDDRSLKQLICEKHMGMVRDRDGRTPLHHAYIKKRKELISYLLFICPEAADVKDRIIDISSTVTTYTQITVLPYLSTSAKLLKIVVEWRSSRLLEWDTGEMRWMHIVSVY</sequence>
<evidence type="ECO:0000256" key="1">
    <source>
        <dbReference type="PROSITE-ProRule" id="PRU00023"/>
    </source>
</evidence>
<dbReference type="PANTHER" id="PTHR24172">
    <property type="entry name" value="ANK_REP_REGION DOMAIN-CONTAINING PROTEIN"/>
    <property type="match status" value="1"/>
</dbReference>
<reference evidence="3" key="1">
    <citation type="submission" date="2010-08" db="EMBL/GenBank/DDBJ databases">
        <authorList>
            <consortium name="Caenorhabditis japonica Sequencing Consortium"/>
            <person name="Wilson R.K."/>
        </authorList>
    </citation>
    <scope>NUCLEOTIDE SEQUENCE [LARGE SCALE GENOMIC DNA]</scope>
    <source>
        <strain evidence="3">DF5081</strain>
    </source>
</reference>
<dbReference type="SMART" id="SM00248">
    <property type="entry name" value="ANK"/>
    <property type="match status" value="2"/>
</dbReference>
<feature type="repeat" description="ANK" evidence="1">
    <location>
        <begin position="12"/>
        <end position="48"/>
    </location>
</feature>
<organism evidence="2 3">
    <name type="scientific">Caenorhabditis japonica</name>
    <dbReference type="NCBI Taxonomy" id="281687"/>
    <lineage>
        <taxon>Eukaryota</taxon>
        <taxon>Metazoa</taxon>
        <taxon>Ecdysozoa</taxon>
        <taxon>Nematoda</taxon>
        <taxon>Chromadorea</taxon>
        <taxon>Rhabditida</taxon>
        <taxon>Rhabditina</taxon>
        <taxon>Rhabditomorpha</taxon>
        <taxon>Rhabditoidea</taxon>
        <taxon>Rhabditidae</taxon>
        <taxon>Peloderinae</taxon>
        <taxon>Caenorhabditis</taxon>
    </lineage>
</organism>
<dbReference type="PANTHER" id="PTHR24172:SF4">
    <property type="entry name" value="ANK_REP_REGION DOMAIN-CONTAINING PROTEIN"/>
    <property type="match status" value="1"/>
</dbReference>
<dbReference type="Gene3D" id="1.25.40.20">
    <property type="entry name" value="Ankyrin repeat-containing domain"/>
    <property type="match status" value="1"/>
</dbReference>
<accession>A0A8R1ECP9</accession>
<evidence type="ECO:0000313" key="2">
    <source>
        <dbReference type="EnsemblMetazoa" id="CJA31003a.1"/>
    </source>
</evidence>
<dbReference type="PROSITE" id="PS50088">
    <property type="entry name" value="ANK_REPEAT"/>
    <property type="match status" value="1"/>
</dbReference>
<evidence type="ECO:0000313" key="3">
    <source>
        <dbReference type="Proteomes" id="UP000005237"/>
    </source>
</evidence>
<dbReference type="EnsemblMetazoa" id="CJA31003a.1">
    <property type="protein sequence ID" value="CJA31003a.1"/>
    <property type="gene ID" value="WBGene00206850"/>
</dbReference>
<dbReference type="AlphaFoldDB" id="A0A8R1ECP9"/>
<dbReference type="Pfam" id="PF00023">
    <property type="entry name" value="Ank"/>
    <property type="match status" value="2"/>
</dbReference>
<proteinExistence type="predicted"/>